<evidence type="ECO:0000256" key="15">
    <source>
        <dbReference type="SAM" id="MobiDB-lite"/>
    </source>
</evidence>
<proteinExistence type="inferred from homology"/>
<dbReference type="GO" id="GO:0046983">
    <property type="term" value="F:protein dimerization activity"/>
    <property type="evidence" value="ECO:0007669"/>
    <property type="project" value="InterPro"/>
</dbReference>
<evidence type="ECO:0000256" key="4">
    <source>
        <dbReference type="ARBA" id="ARBA00022448"/>
    </source>
</evidence>
<feature type="coiled-coil region" evidence="14">
    <location>
        <begin position="155"/>
        <end position="189"/>
    </location>
</feature>
<dbReference type="RefSeq" id="XP_054600723.2">
    <property type="nucleotide sequence ID" value="XM_054744748.2"/>
</dbReference>
<evidence type="ECO:0000256" key="10">
    <source>
        <dbReference type="ARBA" id="ARBA00023273"/>
    </source>
</evidence>
<dbReference type="GeneID" id="107375145"/>
<feature type="region of interest" description="Disordered" evidence="15">
    <location>
        <begin position="249"/>
        <end position="286"/>
    </location>
</feature>
<dbReference type="InterPro" id="IPR034743">
    <property type="entry name" value="RH1"/>
</dbReference>
<name>A0A1A8AFF2_NOTFU</name>
<reference evidence="18" key="2">
    <citation type="submission" date="2016-06" db="EMBL/GenBank/DDBJ databases">
        <title>The genome of a short-lived fish provides insights into sex chromosome evolution and the genetic control of aging.</title>
        <authorList>
            <person name="Reichwald K."/>
            <person name="Felder M."/>
            <person name="Petzold A."/>
            <person name="Koch P."/>
            <person name="Groth M."/>
            <person name="Platzer M."/>
        </authorList>
    </citation>
    <scope>NUCLEOTIDE SEQUENCE</scope>
    <source>
        <tissue evidence="18">Brain</tissue>
    </source>
</reference>
<dbReference type="Gene3D" id="6.10.230.10">
    <property type="match status" value="1"/>
</dbReference>
<evidence type="ECO:0000256" key="12">
    <source>
        <dbReference type="ARBA" id="ARBA00040816"/>
    </source>
</evidence>
<dbReference type="EMBL" id="HADY01014475">
    <property type="protein sequence ID" value="SBP52960.1"/>
    <property type="molecule type" value="Transcribed_RNA"/>
</dbReference>
<dbReference type="PANTHER" id="PTHR21502">
    <property type="entry name" value="ZINC FINGER PROTEIN DZIP1"/>
    <property type="match status" value="1"/>
</dbReference>
<evidence type="ECO:0000256" key="7">
    <source>
        <dbReference type="ARBA" id="ARBA00023054"/>
    </source>
</evidence>
<dbReference type="InterPro" id="IPR034744">
    <property type="entry name" value="RH2"/>
</dbReference>
<dbReference type="SUPFAM" id="SSF161256">
    <property type="entry name" value="RILP dimerisation region"/>
    <property type="match status" value="1"/>
</dbReference>
<dbReference type="FunFam" id="1.20.58.1770:FF:000002">
    <property type="entry name" value="RILP-like protein 1 isoform X1"/>
    <property type="match status" value="1"/>
</dbReference>
<dbReference type="Gene3D" id="1.20.58.1770">
    <property type="match status" value="1"/>
</dbReference>
<dbReference type="PROSITE" id="PS51776">
    <property type="entry name" value="RH1"/>
    <property type="match status" value="1"/>
</dbReference>
<dbReference type="GO" id="GO:0005813">
    <property type="term" value="C:centrosome"/>
    <property type="evidence" value="ECO:0007669"/>
    <property type="project" value="UniProtKB-SubCell"/>
</dbReference>
<keyword evidence="8" id="KW-0969">Cilium</keyword>
<reference evidence="18" key="1">
    <citation type="submission" date="2016-05" db="EMBL/GenBank/DDBJ databases">
        <authorList>
            <person name="Lavstsen T."/>
            <person name="Jespersen J.S."/>
        </authorList>
    </citation>
    <scope>NUCLEOTIDE SEQUENCE</scope>
    <source>
        <tissue evidence="18">Brain</tissue>
    </source>
</reference>
<evidence type="ECO:0000259" key="16">
    <source>
        <dbReference type="PROSITE" id="PS51776"/>
    </source>
</evidence>
<keyword evidence="10" id="KW-0966">Cell projection</keyword>
<evidence type="ECO:0000256" key="11">
    <source>
        <dbReference type="ARBA" id="ARBA00038318"/>
    </source>
</evidence>
<dbReference type="CDD" id="cd14445">
    <property type="entry name" value="RILP-like"/>
    <property type="match status" value="1"/>
</dbReference>
<dbReference type="Pfam" id="PF09744">
    <property type="entry name" value="RH1"/>
    <property type="match status" value="1"/>
</dbReference>
<evidence type="ECO:0000256" key="8">
    <source>
        <dbReference type="ARBA" id="ARBA00023069"/>
    </source>
</evidence>
<feature type="compositionally biased region" description="Polar residues" evidence="15">
    <location>
        <begin position="380"/>
        <end position="389"/>
    </location>
</feature>
<evidence type="ECO:0000256" key="5">
    <source>
        <dbReference type="ARBA" id="ARBA00022490"/>
    </source>
</evidence>
<evidence type="ECO:0000256" key="9">
    <source>
        <dbReference type="ARBA" id="ARBA00023212"/>
    </source>
</evidence>
<evidence type="ECO:0000256" key="6">
    <source>
        <dbReference type="ARBA" id="ARBA00022927"/>
    </source>
</evidence>
<dbReference type="GO" id="GO:0060271">
    <property type="term" value="P:cilium assembly"/>
    <property type="evidence" value="ECO:0007669"/>
    <property type="project" value="TreeGrafter"/>
</dbReference>
<gene>
    <name evidence="18" type="primary">RILPL1</name>
</gene>
<dbReference type="InterPro" id="IPR051241">
    <property type="entry name" value="DZIP_RILPL"/>
</dbReference>
<evidence type="ECO:0000256" key="2">
    <source>
        <dbReference type="ARBA" id="ARBA00004300"/>
    </source>
</evidence>
<organism evidence="18">
    <name type="scientific">Nothobranchius furzeri</name>
    <name type="common">Turquoise killifish</name>
    <dbReference type="NCBI Taxonomy" id="105023"/>
    <lineage>
        <taxon>Eukaryota</taxon>
        <taxon>Metazoa</taxon>
        <taxon>Chordata</taxon>
        <taxon>Craniata</taxon>
        <taxon>Vertebrata</taxon>
        <taxon>Euteleostomi</taxon>
        <taxon>Actinopterygii</taxon>
        <taxon>Neopterygii</taxon>
        <taxon>Teleostei</taxon>
        <taxon>Neoteleostei</taxon>
        <taxon>Acanthomorphata</taxon>
        <taxon>Ovalentaria</taxon>
        <taxon>Atherinomorphae</taxon>
        <taxon>Cyprinodontiformes</taxon>
        <taxon>Nothobranchiidae</taxon>
        <taxon>Nothobranchius</taxon>
    </lineage>
</organism>
<dbReference type="GO" id="GO:0031267">
    <property type="term" value="F:small GTPase binding"/>
    <property type="evidence" value="ECO:0007669"/>
    <property type="project" value="TreeGrafter"/>
</dbReference>
<comment type="similarity">
    <text evidence="11">Belongs to the RILPL family.</text>
</comment>
<dbReference type="GO" id="GO:0005829">
    <property type="term" value="C:cytosol"/>
    <property type="evidence" value="ECO:0007669"/>
    <property type="project" value="UniProtKB-SubCell"/>
</dbReference>
<dbReference type="GO" id="GO:0051959">
    <property type="term" value="F:dynein light intermediate chain binding"/>
    <property type="evidence" value="ECO:0007669"/>
    <property type="project" value="TreeGrafter"/>
</dbReference>
<evidence type="ECO:0000256" key="3">
    <source>
        <dbReference type="ARBA" id="ARBA00004514"/>
    </source>
</evidence>
<keyword evidence="7 14" id="KW-0175">Coiled coil</keyword>
<accession>A0A1A8AFF2</accession>
<sequence length="389" mass="44834">MEGFGSALEKNAADLTVMDVYDIAAVVGQEFERIIDQYGCEALSRLMPKVVRVLEILEVMVSRSSMSPDTEELRLELDRLRLERIERLEKERKHRQELERVEDVWRGEAQDLLSQIAQLQEENKTLLSNMPIKDSMNEEELQRHEGMTEKEKQVMLRLKEVVDKQRDEIRAKDRELSLKNEDIEALQQQQSRLMKINHDLRHKISVVEAQGKALIGQKVELEAGAQAQAQEVGALRQEVARLRERLQVEASTQNPEEAPPLPPSPAEEAFCEEESGGLDLKDPNRPRFTLQELRDVLHERNELKAKVFLLQEELAYYKSDEAEDEIESPSPELRTRSRSSAQPESGIKRLFSFFSRDKQRGSQLDAGSGPWTRRDEAYTEQAQEALQHL</sequence>
<comment type="subcellular location">
    <subcellularLocation>
        <location evidence="1">Cell projection</location>
        <location evidence="1">Cilium</location>
    </subcellularLocation>
    <subcellularLocation>
        <location evidence="2">Cytoplasm</location>
        <location evidence="2">Cytoskeleton</location>
        <location evidence="2">Microtubule organizing center</location>
        <location evidence="2">Centrosome</location>
    </subcellularLocation>
    <subcellularLocation>
        <location evidence="3">Cytoplasm</location>
        <location evidence="3">Cytosol</location>
    </subcellularLocation>
</comment>
<evidence type="ECO:0000256" key="14">
    <source>
        <dbReference type="SAM" id="Coils"/>
    </source>
</evidence>
<keyword evidence="9" id="KW-0206">Cytoskeleton</keyword>
<keyword evidence="6" id="KW-0653">Protein transport</keyword>
<evidence type="ECO:0000259" key="17">
    <source>
        <dbReference type="PROSITE" id="PS51777"/>
    </source>
</evidence>
<feature type="coiled-coil region" evidence="14">
    <location>
        <begin position="102"/>
        <end position="129"/>
    </location>
</feature>
<feature type="region of interest" description="Disordered" evidence="15">
    <location>
        <begin position="320"/>
        <end position="389"/>
    </location>
</feature>
<dbReference type="PANTHER" id="PTHR21502:SF6">
    <property type="entry name" value="RILP-LIKE PROTEIN 1"/>
    <property type="match status" value="1"/>
</dbReference>
<dbReference type="GO" id="GO:0015031">
    <property type="term" value="P:protein transport"/>
    <property type="evidence" value="ECO:0007669"/>
    <property type="project" value="UniProtKB-KW"/>
</dbReference>
<keyword evidence="5" id="KW-0963">Cytoplasm</keyword>
<feature type="domain" description="RH2" evidence="17">
    <location>
        <begin position="285"/>
        <end position="350"/>
    </location>
</feature>
<evidence type="ECO:0000313" key="18">
    <source>
        <dbReference type="EMBL" id="SBP52960.1"/>
    </source>
</evidence>
<dbReference type="GO" id="GO:0036064">
    <property type="term" value="C:ciliary basal body"/>
    <property type="evidence" value="ECO:0007669"/>
    <property type="project" value="TreeGrafter"/>
</dbReference>
<feature type="domain" description="RH1" evidence="16">
    <location>
        <begin position="3"/>
        <end position="97"/>
    </location>
</feature>
<dbReference type="Pfam" id="PF11461">
    <property type="entry name" value="RILP"/>
    <property type="match status" value="1"/>
</dbReference>
<dbReference type="InterPro" id="IPR021563">
    <property type="entry name" value="RILP_dimer"/>
</dbReference>
<dbReference type="PROSITE" id="PS51777">
    <property type="entry name" value="RH2"/>
    <property type="match status" value="1"/>
</dbReference>
<evidence type="ECO:0000256" key="13">
    <source>
        <dbReference type="ARBA" id="ARBA00042424"/>
    </source>
</evidence>
<evidence type="ECO:0000256" key="1">
    <source>
        <dbReference type="ARBA" id="ARBA00004138"/>
    </source>
</evidence>
<protein>
    <recommendedName>
        <fullName evidence="12">RILP-like protein 1</fullName>
    </recommendedName>
    <alternativeName>
        <fullName evidence="13">Rab-interacting lysosomal-like protein 1</fullName>
    </alternativeName>
</protein>
<dbReference type="AlphaFoldDB" id="A0A1A8AFF2"/>
<keyword evidence="4" id="KW-0813">Transport</keyword>